<organism evidence="1 2">
    <name type="scientific">Obba rivulosa</name>
    <dbReference type="NCBI Taxonomy" id="1052685"/>
    <lineage>
        <taxon>Eukaryota</taxon>
        <taxon>Fungi</taxon>
        <taxon>Dikarya</taxon>
        <taxon>Basidiomycota</taxon>
        <taxon>Agaricomycotina</taxon>
        <taxon>Agaricomycetes</taxon>
        <taxon>Polyporales</taxon>
        <taxon>Gelatoporiaceae</taxon>
        <taxon>Obba</taxon>
    </lineage>
</organism>
<keyword evidence="2" id="KW-1185">Reference proteome</keyword>
<gene>
    <name evidence="1" type="ORF">OBBRIDRAFT_426696</name>
</gene>
<protein>
    <submittedName>
        <fullName evidence="1">Uncharacterized protein</fullName>
    </submittedName>
</protein>
<sequence length="218" mass="24048">MSHPRKRTGRSVEVRVLRRCADCELGCAMACAALRRALESARTSLVRSPLRRLCWELSVSGSMGVDTMGKICHYCCQADGPTLSTCKSSYAQTASALGKAVWSLWTTAIKLGRARGFGPQMSWRMSRLWRRSVTGAKPAGTPTLRFEKVGRTVDTKTAAYSHCSCVGSLPRSRISRYFAYGSPEESQASTATSRRSHPRRLFMSAERSAVEFGLVLRL</sequence>
<name>A0A8E2AP62_9APHY</name>
<dbReference type="Proteomes" id="UP000250043">
    <property type="component" value="Unassembled WGS sequence"/>
</dbReference>
<proteinExistence type="predicted"/>
<reference evidence="1 2" key="1">
    <citation type="submission" date="2016-07" db="EMBL/GenBank/DDBJ databases">
        <title>Draft genome of the white-rot fungus Obba rivulosa 3A-2.</title>
        <authorList>
            <consortium name="DOE Joint Genome Institute"/>
            <person name="Miettinen O."/>
            <person name="Riley R."/>
            <person name="Acob R."/>
            <person name="Barry K."/>
            <person name="Cullen D."/>
            <person name="De Vries R."/>
            <person name="Hainaut M."/>
            <person name="Hatakka A."/>
            <person name="Henrissat B."/>
            <person name="Hilden K."/>
            <person name="Kuo R."/>
            <person name="Labutti K."/>
            <person name="Lipzen A."/>
            <person name="Makela M.R."/>
            <person name="Sandor L."/>
            <person name="Spatafora J.W."/>
            <person name="Grigoriev I.V."/>
            <person name="Hibbett D.S."/>
        </authorList>
    </citation>
    <scope>NUCLEOTIDE SEQUENCE [LARGE SCALE GENOMIC DNA]</scope>
    <source>
        <strain evidence="1 2">3A-2</strain>
    </source>
</reference>
<evidence type="ECO:0000313" key="2">
    <source>
        <dbReference type="Proteomes" id="UP000250043"/>
    </source>
</evidence>
<accession>A0A8E2AP62</accession>
<dbReference type="AlphaFoldDB" id="A0A8E2AP62"/>
<evidence type="ECO:0000313" key="1">
    <source>
        <dbReference type="EMBL" id="OCH84202.1"/>
    </source>
</evidence>
<dbReference type="EMBL" id="KV722708">
    <property type="protein sequence ID" value="OCH84202.1"/>
    <property type="molecule type" value="Genomic_DNA"/>
</dbReference>